<accession>A0A931DDF3</accession>
<dbReference type="NCBIfam" id="TIGR00254">
    <property type="entry name" value="GGDEF"/>
    <property type="match status" value="1"/>
</dbReference>
<keyword evidence="4" id="KW-1185">Reference proteome</keyword>
<evidence type="ECO:0000313" key="4">
    <source>
        <dbReference type="Proteomes" id="UP000625033"/>
    </source>
</evidence>
<sequence>MKRSSTPFWGHFTLGQLPYPAVTSALAAALCLNAVLRLLLSDQPVDLLAQILTLTRLTVGVGLLVWIALDADRFPRWVGFASVVSIAVVLVGRVAMDPDNGASIAALYEFPYAAFYLVWFYRPVLARVVIYCTVGATLGVAIVPSLLRGDPIPVTHSLLTFVIFTTCATAVSHYMLSHQRRRVERDPVTGVLNRHGVYRAGKFLSHESSASQGRYCVVMIDADKFKEINDTAGHQAGDQALRELADHLVSLTRDIDVIGRIGGDEFVVILPYVTEEAAPALLDRVRSTSPVAFSYGYANRHEHETFEDALGRADEQMYEQKRARAAGRGPSTRDA</sequence>
<keyword evidence="1" id="KW-0472">Membrane</keyword>
<evidence type="ECO:0000256" key="1">
    <source>
        <dbReference type="SAM" id="Phobius"/>
    </source>
</evidence>
<dbReference type="PANTHER" id="PTHR45138">
    <property type="entry name" value="REGULATORY COMPONENTS OF SENSORY TRANSDUCTION SYSTEM"/>
    <property type="match status" value="1"/>
</dbReference>
<dbReference type="InterPro" id="IPR050469">
    <property type="entry name" value="Diguanylate_Cyclase"/>
</dbReference>
<dbReference type="EMBL" id="JADOTZ010000001">
    <property type="protein sequence ID" value="MBG6084750.1"/>
    <property type="molecule type" value="Genomic_DNA"/>
</dbReference>
<dbReference type="PANTHER" id="PTHR45138:SF9">
    <property type="entry name" value="DIGUANYLATE CYCLASE DGCM-RELATED"/>
    <property type="match status" value="1"/>
</dbReference>
<dbReference type="SMART" id="SM00267">
    <property type="entry name" value="GGDEF"/>
    <property type="match status" value="1"/>
</dbReference>
<dbReference type="RefSeq" id="WP_196836013.1">
    <property type="nucleotide sequence ID" value="NZ_JADOTZ010000001.1"/>
</dbReference>
<dbReference type="InterPro" id="IPR043128">
    <property type="entry name" value="Rev_trsase/Diguanyl_cyclase"/>
</dbReference>
<keyword evidence="1" id="KW-0812">Transmembrane</keyword>
<feature type="transmembrane region" description="Helical" evidence="1">
    <location>
        <begin position="47"/>
        <end position="69"/>
    </location>
</feature>
<gene>
    <name evidence="3" type="ORF">IW252_001517</name>
</gene>
<feature type="transmembrane region" description="Helical" evidence="1">
    <location>
        <begin position="128"/>
        <end position="146"/>
    </location>
</feature>
<protein>
    <submittedName>
        <fullName evidence="3">Diguanylate cyclase (GGDEF)-like protein</fullName>
    </submittedName>
</protein>
<comment type="caution">
    <text evidence="3">The sequence shown here is derived from an EMBL/GenBank/DDBJ whole genome shotgun (WGS) entry which is preliminary data.</text>
</comment>
<reference evidence="3" key="1">
    <citation type="submission" date="2020-11" db="EMBL/GenBank/DDBJ databases">
        <title>Sequencing the genomes of 1000 actinobacteria strains.</title>
        <authorList>
            <person name="Klenk H.-P."/>
        </authorList>
    </citation>
    <scope>NUCLEOTIDE SEQUENCE</scope>
    <source>
        <strain evidence="3">DSM 26152</strain>
    </source>
</reference>
<dbReference type="InterPro" id="IPR029787">
    <property type="entry name" value="Nucleotide_cyclase"/>
</dbReference>
<dbReference type="SUPFAM" id="SSF55073">
    <property type="entry name" value="Nucleotide cyclase"/>
    <property type="match status" value="1"/>
</dbReference>
<dbReference type="InterPro" id="IPR000160">
    <property type="entry name" value="GGDEF_dom"/>
</dbReference>
<evidence type="ECO:0000259" key="2">
    <source>
        <dbReference type="PROSITE" id="PS50887"/>
    </source>
</evidence>
<dbReference type="AlphaFoldDB" id="A0A931DDF3"/>
<dbReference type="Gene3D" id="3.30.70.270">
    <property type="match status" value="1"/>
</dbReference>
<feature type="transmembrane region" description="Helical" evidence="1">
    <location>
        <begin position="158"/>
        <end position="176"/>
    </location>
</feature>
<feature type="transmembrane region" description="Helical" evidence="1">
    <location>
        <begin position="102"/>
        <end position="121"/>
    </location>
</feature>
<dbReference type="PROSITE" id="PS50887">
    <property type="entry name" value="GGDEF"/>
    <property type="match status" value="1"/>
</dbReference>
<dbReference type="GO" id="GO:0052621">
    <property type="term" value="F:diguanylate cyclase activity"/>
    <property type="evidence" value="ECO:0007669"/>
    <property type="project" value="TreeGrafter"/>
</dbReference>
<dbReference type="CDD" id="cd01949">
    <property type="entry name" value="GGDEF"/>
    <property type="match status" value="1"/>
</dbReference>
<name>A0A931DDF3_9MICC</name>
<dbReference type="Pfam" id="PF00990">
    <property type="entry name" value="GGDEF"/>
    <property type="match status" value="1"/>
</dbReference>
<feature type="domain" description="GGDEF" evidence="2">
    <location>
        <begin position="213"/>
        <end position="335"/>
    </location>
</feature>
<organism evidence="3 4">
    <name type="scientific">Zhihengliuella flava</name>
    <dbReference type="NCBI Taxonomy" id="1285193"/>
    <lineage>
        <taxon>Bacteria</taxon>
        <taxon>Bacillati</taxon>
        <taxon>Actinomycetota</taxon>
        <taxon>Actinomycetes</taxon>
        <taxon>Micrococcales</taxon>
        <taxon>Micrococcaceae</taxon>
        <taxon>Zhihengliuella</taxon>
    </lineage>
</organism>
<keyword evidence="1" id="KW-1133">Transmembrane helix</keyword>
<evidence type="ECO:0000313" key="3">
    <source>
        <dbReference type="EMBL" id="MBG6084750.1"/>
    </source>
</evidence>
<feature type="transmembrane region" description="Helical" evidence="1">
    <location>
        <begin position="76"/>
        <end position="96"/>
    </location>
</feature>
<proteinExistence type="predicted"/>
<dbReference type="Proteomes" id="UP000625033">
    <property type="component" value="Unassembled WGS sequence"/>
</dbReference>